<dbReference type="Proteomes" id="UP000078200">
    <property type="component" value="Unassembled WGS sequence"/>
</dbReference>
<dbReference type="EnsemblMetazoa" id="GAUT018735-RA">
    <property type="protein sequence ID" value="GAUT018735-PA"/>
    <property type="gene ID" value="GAUT018735"/>
</dbReference>
<reference evidence="1" key="1">
    <citation type="submission" date="2020-05" db="UniProtKB">
        <authorList>
            <consortium name="EnsemblMetazoa"/>
        </authorList>
    </citation>
    <scope>IDENTIFICATION</scope>
    <source>
        <strain evidence="1">TTRI</strain>
    </source>
</reference>
<proteinExistence type="predicted"/>
<name>A0A1A9UX74_GLOAU</name>
<organism evidence="1 2">
    <name type="scientific">Glossina austeni</name>
    <name type="common">Savannah tsetse fly</name>
    <dbReference type="NCBI Taxonomy" id="7395"/>
    <lineage>
        <taxon>Eukaryota</taxon>
        <taxon>Metazoa</taxon>
        <taxon>Ecdysozoa</taxon>
        <taxon>Arthropoda</taxon>
        <taxon>Hexapoda</taxon>
        <taxon>Insecta</taxon>
        <taxon>Pterygota</taxon>
        <taxon>Neoptera</taxon>
        <taxon>Endopterygota</taxon>
        <taxon>Diptera</taxon>
        <taxon>Brachycera</taxon>
        <taxon>Muscomorpha</taxon>
        <taxon>Hippoboscoidea</taxon>
        <taxon>Glossinidae</taxon>
        <taxon>Glossina</taxon>
    </lineage>
</organism>
<sequence>MGLETSPNKPKLKIPQMLATISSSKFSIVTVDVFDFTFAAVSATNNAMQYRITYYVTLGWQAGKWEIMQALEVGVAAKSLLYHKLISMPPPPLTQRNIFPTVNHLKFCENQTGKRTVKLFQVLLQHFLESAEHMLLAGSALPYTETHYFSITSKD</sequence>
<evidence type="ECO:0000313" key="2">
    <source>
        <dbReference type="Proteomes" id="UP000078200"/>
    </source>
</evidence>
<evidence type="ECO:0000313" key="1">
    <source>
        <dbReference type="EnsemblMetazoa" id="GAUT018735-PA"/>
    </source>
</evidence>
<dbReference type="AlphaFoldDB" id="A0A1A9UX74"/>
<protein>
    <submittedName>
        <fullName evidence="1">Uncharacterized protein</fullName>
    </submittedName>
</protein>
<accession>A0A1A9UX74</accession>
<keyword evidence="2" id="KW-1185">Reference proteome</keyword>
<dbReference type="VEuPathDB" id="VectorBase:GAUT018735"/>